<evidence type="ECO:0000256" key="1">
    <source>
        <dbReference type="SAM" id="MobiDB-lite"/>
    </source>
</evidence>
<dbReference type="STRING" id="1437606.BBOH_0887"/>
<dbReference type="Pfam" id="PF13309">
    <property type="entry name" value="HTH_22"/>
    <property type="match status" value="1"/>
</dbReference>
<reference evidence="4 5" key="1">
    <citation type="submission" date="2014-03" db="EMBL/GenBank/DDBJ databases">
        <title>Genomics of Bifidobacteria.</title>
        <authorList>
            <person name="Ventura M."/>
            <person name="Milani C."/>
            <person name="Lugli G.A."/>
        </authorList>
    </citation>
    <scope>NUCLEOTIDE SEQUENCE [LARGE SCALE GENOMIC DNA]</scope>
    <source>
        <strain evidence="4 5">DSM 22767</strain>
    </source>
</reference>
<dbReference type="RefSeq" id="WP_081930352.1">
    <property type="nucleotide sequence ID" value="NZ_JDUS01000007.1"/>
</dbReference>
<dbReference type="InterPro" id="IPR013559">
    <property type="entry name" value="YheO"/>
</dbReference>
<keyword evidence="5" id="KW-1185">Reference proteome</keyword>
<evidence type="ECO:0000259" key="2">
    <source>
        <dbReference type="Pfam" id="PF08348"/>
    </source>
</evidence>
<feature type="domain" description="YheO-like" evidence="2">
    <location>
        <begin position="17"/>
        <end position="121"/>
    </location>
</feature>
<comment type="caution">
    <text evidence="4">The sequence shown here is derived from an EMBL/GenBank/DDBJ whole genome shotgun (WGS) entry which is preliminary data.</text>
</comment>
<sequence>MRREVERQPDEVRRYIRSFIPAVDFLAEILGERSEVVLNDLTDLNHSVVAIRNSEISQRKVGDPATDLALRVVQQHGDESRNYLANYPGVSRNGHMLRSSTFFLRYDGRIVAMICINTDDGLLLDMGAAIEKLRRNYGMLLTADPSIREGVSGKAAALEGRGMEADSGAESSAMLLEHLATTAQSMADSVVRAICDECRVEVGYLKHDQKMLAISRLFEQGFFLLKDAVPVAAQSLGVSEPTVYRYLREVRQAAKRTEQSGETNESNAVDDKKIKNN</sequence>
<protein>
    <submittedName>
        <fullName evidence="4">Putative YheO-like PAS domain</fullName>
    </submittedName>
</protein>
<feature type="domain" description="Transcriptional regulator DauR-like HTH" evidence="3">
    <location>
        <begin position="188"/>
        <end position="248"/>
    </location>
</feature>
<proteinExistence type="predicted"/>
<dbReference type="Pfam" id="PF08348">
    <property type="entry name" value="PAS_6"/>
    <property type="match status" value="1"/>
</dbReference>
<feature type="region of interest" description="Disordered" evidence="1">
    <location>
        <begin position="254"/>
        <end position="277"/>
    </location>
</feature>
<evidence type="ECO:0000259" key="3">
    <source>
        <dbReference type="Pfam" id="PF13309"/>
    </source>
</evidence>
<dbReference type="OrthoDB" id="9796595at2"/>
<organism evidence="4 5">
    <name type="scientific">Bifidobacterium bohemicum DSM 22767</name>
    <dbReference type="NCBI Taxonomy" id="1437606"/>
    <lineage>
        <taxon>Bacteria</taxon>
        <taxon>Bacillati</taxon>
        <taxon>Actinomycetota</taxon>
        <taxon>Actinomycetes</taxon>
        <taxon>Bifidobacteriales</taxon>
        <taxon>Bifidobacteriaceae</taxon>
        <taxon>Bifidobacterium</taxon>
    </lineage>
</organism>
<dbReference type="PANTHER" id="PTHR35568:SF1">
    <property type="entry name" value="TRANSCRIPTIONAL REGULATOR DAUR"/>
    <property type="match status" value="1"/>
</dbReference>
<dbReference type="AlphaFoldDB" id="A0A086ZHS9"/>
<evidence type="ECO:0000313" key="5">
    <source>
        <dbReference type="Proteomes" id="UP000029096"/>
    </source>
</evidence>
<dbReference type="Proteomes" id="UP000029096">
    <property type="component" value="Unassembled WGS sequence"/>
</dbReference>
<name>A0A086ZHS9_9BIFI</name>
<dbReference type="eggNOG" id="COG2964">
    <property type="taxonomic scope" value="Bacteria"/>
</dbReference>
<dbReference type="InterPro" id="IPR039445">
    <property type="entry name" value="DauR-like_HTH"/>
</dbReference>
<accession>A0A086ZHS9</accession>
<dbReference type="InterPro" id="IPR039446">
    <property type="entry name" value="DauR-like"/>
</dbReference>
<gene>
    <name evidence="4" type="ORF">BBOH_0887</name>
</gene>
<dbReference type="PANTHER" id="PTHR35568">
    <property type="entry name" value="TRANSCRIPTIONAL REGULATOR DAUR"/>
    <property type="match status" value="1"/>
</dbReference>
<evidence type="ECO:0000313" key="4">
    <source>
        <dbReference type="EMBL" id="KFI46079.1"/>
    </source>
</evidence>
<dbReference type="EMBL" id="JGYP01000002">
    <property type="protein sequence ID" value="KFI46079.1"/>
    <property type="molecule type" value="Genomic_DNA"/>
</dbReference>